<protein>
    <recommendedName>
        <fullName evidence="1">Acyl-CoA oxidase C-alpha1 domain-containing protein</fullName>
    </recommendedName>
</protein>
<dbReference type="AlphaFoldDB" id="A0AAD5YDZ8"/>
<organism evidence="2 3">
    <name type="scientific">Meripilus lineatus</name>
    <dbReference type="NCBI Taxonomy" id="2056292"/>
    <lineage>
        <taxon>Eukaryota</taxon>
        <taxon>Fungi</taxon>
        <taxon>Dikarya</taxon>
        <taxon>Basidiomycota</taxon>
        <taxon>Agaricomycotina</taxon>
        <taxon>Agaricomycetes</taxon>
        <taxon>Polyporales</taxon>
        <taxon>Meripilaceae</taxon>
        <taxon>Meripilus</taxon>
    </lineage>
</organism>
<accession>A0AAD5YDZ8</accession>
<dbReference type="InterPro" id="IPR036250">
    <property type="entry name" value="AcylCo_DH-like_C"/>
</dbReference>
<dbReference type="InterPro" id="IPR009100">
    <property type="entry name" value="AcylCoA_DH/oxidase_NM_dom_sf"/>
</dbReference>
<dbReference type="SUPFAM" id="SSF47203">
    <property type="entry name" value="Acyl-CoA dehydrogenase C-terminal domain-like"/>
    <property type="match status" value="1"/>
</dbReference>
<feature type="domain" description="Acyl-CoA oxidase C-alpha1" evidence="1">
    <location>
        <begin position="267"/>
        <end position="401"/>
    </location>
</feature>
<dbReference type="EMBL" id="JANAWD010000650">
    <property type="protein sequence ID" value="KAJ3476942.1"/>
    <property type="molecule type" value="Genomic_DNA"/>
</dbReference>
<gene>
    <name evidence="2" type="ORF">NLI96_g10807</name>
</gene>
<evidence type="ECO:0000313" key="2">
    <source>
        <dbReference type="EMBL" id="KAJ3476942.1"/>
    </source>
</evidence>
<evidence type="ECO:0000313" key="3">
    <source>
        <dbReference type="Proteomes" id="UP001212997"/>
    </source>
</evidence>
<dbReference type="PANTHER" id="PTHR10909:SF382">
    <property type="entry name" value="ACYL-COENZYME A OXIDASE"/>
    <property type="match status" value="1"/>
</dbReference>
<comment type="caution">
    <text evidence="2">The sequence shown here is derived from an EMBL/GenBank/DDBJ whole genome shotgun (WGS) entry which is preliminary data.</text>
</comment>
<dbReference type="GO" id="GO:0005504">
    <property type="term" value="F:fatty acid binding"/>
    <property type="evidence" value="ECO:0007669"/>
    <property type="project" value="TreeGrafter"/>
</dbReference>
<dbReference type="GO" id="GO:0055088">
    <property type="term" value="P:lipid homeostasis"/>
    <property type="evidence" value="ECO:0007669"/>
    <property type="project" value="TreeGrafter"/>
</dbReference>
<reference evidence="2" key="1">
    <citation type="submission" date="2022-07" db="EMBL/GenBank/DDBJ databases">
        <title>Genome Sequence of Physisporinus lineatus.</title>
        <authorList>
            <person name="Buettner E."/>
        </authorList>
    </citation>
    <scope>NUCLEOTIDE SEQUENCE</scope>
    <source>
        <strain evidence="2">VT162</strain>
    </source>
</reference>
<dbReference type="Pfam" id="PF22924">
    <property type="entry name" value="ACOX_C_alpha1"/>
    <property type="match status" value="1"/>
</dbReference>
<dbReference type="GO" id="GO:0003997">
    <property type="term" value="F:acyl-CoA oxidase activity"/>
    <property type="evidence" value="ECO:0007669"/>
    <property type="project" value="InterPro"/>
</dbReference>
<dbReference type="GO" id="GO:0033540">
    <property type="term" value="P:fatty acid beta-oxidation using acyl-CoA oxidase"/>
    <property type="evidence" value="ECO:0007669"/>
    <property type="project" value="TreeGrafter"/>
</dbReference>
<keyword evidence="3" id="KW-1185">Reference proteome</keyword>
<name>A0AAD5YDZ8_9APHY</name>
<dbReference type="InterPro" id="IPR055060">
    <property type="entry name" value="ACOX_C_alpha1"/>
</dbReference>
<dbReference type="InterPro" id="IPR046373">
    <property type="entry name" value="Acyl-CoA_Oxase/DH_mid-dom_sf"/>
</dbReference>
<dbReference type="PANTHER" id="PTHR10909">
    <property type="entry name" value="ELECTRON TRANSPORT OXIDOREDUCTASE"/>
    <property type="match status" value="1"/>
</dbReference>
<dbReference type="GO" id="GO:0005777">
    <property type="term" value="C:peroxisome"/>
    <property type="evidence" value="ECO:0007669"/>
    <property type="project" value="InterPro"/>
</dbReference>
<dbReference type="GO" id="GO:0071949">
    <property type="term" value="F:FAD binding"/>
    <property type="evidence" value="ECO:0007669"/>
    <property type="project" value="InterPro"/>
</dbReference>
<dbReference type="SUPFAM" id="SSF56645">
    <property type="entry name" value="Acyl-CoA dehydrogenase NM domain-like"/>
    <property type="match status" value="1"/>
</dbReference>
<sequence length="579" mass="63153">MATTVRQVPPITIPLAASPLFQSVNKPSSLDERTELAYQRARAVARAYALTPQDIAFLRPKFWDMHLDQICPMDGAVTTLLTIQYNLAAGTLAPFALKRPDLQPLLRRIMNFDVSAQFLLSEVGHGLDSPNLETIATLLPNGEFDLHTPSPAAAKWMPPTAPKGGMPRVAIVIARLMVDNENRGVRPFVVGLGDGKQMCEGVSAKVLPKRAGSKPVDHAITYFNHVRLPATALLGSLEKPADLRQNFLSVIWRVGVGSLVLSSVTVPILKASAYVAGRYSVRRTVTGADGKPTAIIGFRTQQLPILHTLAQAFVLEAYSRDAAERFLAPNLDPRVRHGIAAALKAVTVLHCQQSLYSLSERCGAQGLFEHNQIIASQLEMRGVAIAEGDVLALCIRLASELLIGRYEMPTPADPTSLLARHEAGLFEEARQIMASLGSGHRSQGFNRLILPLCQPLVEAIGHRMAYEAAMKAKVDPDLIALFVAGVVKHDPSWYVENLSLRRRDQQEMEDSAVLATLPRLEELLEATGARPYCVAPIVSDETWASFVENLPHYDGHAKLELISGTERRVTPTGSAPSRL</sequence>
<dbReference type="Gene3D" id="1.20.140.10">
    <property type="entry name" value="Butyryl-CoA Dehydrogenase, subunit A, domain 3"/>
    <property type="match status" value="1"/>
</dbReference>
<dbReference type="Gene3D" id="2.40.110.10">
    <property type="entry name" value="Butyryl-CoA Dehydrogenase, subunit A, domain 2"/>
    <property type="match status" value="1"/>
</dbReference>
<proteinExistence type="predicted"/>
<evidence type="ECO:0000259" key="1">
    <source>
        <dbReference type="Pfam" id="PF22924"/>
    </source>
</evidence>
<dbReference type="InterPro" id="IPR012258">
    <property type="entry name" value="Acyl-CoA_oxidase"/>
</dbReference>
<dbReference type="Proteomes" id="UP001212997">
    <property type="component" value="Unassembled WGS sequence"/>
</dbReference>